<dbReference type="AlphaFoldDB" id="A0AAV5SF64"/>
<dbReference type="Pfam" id="PF10328">
    <property type="entry name" value="7TM_GPCR_Srx"/>
    <property type="match status" value="1"/>
</dbReference>
<feature type="non-terminal residue" evidence="3">
    <location>
        <position position="83"/>
    </location>
</feature>
<evidence type="ECO:0000313" key="3">
    <source>
        <dbReference type="EMBL" id="GMS81100.1"/>
    </source>
</evidence>
<accession>A0AAV5SF64</accession>
<keyword evidence="1" id="KW-0812">Transmembrane</keyword>
<evidence type="ECO:0000259" key="2">
    <source>
        <dbReference type="Pfam" id="PF10328"/>
    </source>
</evidence>
<feature type="domain" description="7TM GPCR serpentine receptor class x (Srx)" evidence="2">
    <location>
        <begin position="1"/>
        <end position="83"/>
    </location>
</feature>
<reference evidence="3" key="1">
    <citation type="submission" date="2023-10" db="EMBL/GenBank/DDBJ databases">
        <title>Genome assembly of Pristionchus species.</title>
        <authorList>
            <person name="Yoshida K."/>
            <person name="Sommer R.J."/>
        </authorList>
    </citation>
    <scope>NUCLEOTIDE SEQUENCE</scope>
    <source>
        <strain evidence="3">RS0144</strain>
    </source>
</reference>
<feature type="non-terminal residue" evidence="3">
    <location>
        <position position="1"/>
    </location>
</feature>
<keyword evidence="1" id="KW-0472">Membrane</keyword>
<evidence type="ECO:0000256" key="1">
    <source>
        <dbReference type="SAM" id="Phobius"/>
    </source>
</evidence>
<dbReference type="InterPro" id="IPR019430">
    <property type="entry name" value="7TM_GPCR_serpentine_rcpt_Srx"/>
</dbReference>
<keyword evidence="1" id="KW-1133">Transmembrane helix</keyword>
<feature type="transmembrane region" description="Helical" evidence="1">
    <location>
        <begin position="37"/>
        <end position="54"/>
    </location>
</feature>
<name>A0AAV5SF64_9BILA</name>
<sequence length="83" mass="9425">FGILCAVSAIGNIFLLTMNSTWYSLPKWPVFEYKSPLSRYVGIVGVTIWTLGLRLHLLNALNRMIALVFPLVSYKYASKRMTV</sequence>
<feature type="transmembrane region" description="Helical" evidence="1">
    <location>
        <begin position="6"/>
        <end position="25"/>
    </location>
</feature>
<protein>
    <recommendedName>
        <fullName evidence="2">7TM GPCR serpentine receptor class x (Srx) domain-containing protein</fullName>
    </recommendedName>
</protein>
<proteinExistence type="predicted"/>
<evidence type="ECO:0000313" key="4">
    <source>
        <dbReference type="Proteomes" id="UP001432027"/>
    </source>
</evidence>
<dbReference type="EMBL" id="BTSX01000001">
    <property type="protein sequence ID" value="GMS81100.1"/>
    <property type="molecule type" value="Genomic_DNA"/>
</dbReference>
<comment type="caution">
    <text evidence="3">The sequence shown here is derived from an EMBL/GenBank/DDBJ whole genome shotgun (WGS) entry which is preliminary data.</text>
</comment>
<dbReference type="Proteomes" id="UP001432027">
    <property type="component" value="Unassembled WGS sequence"/>
</dbReference>
<keyword evidence="4" id="KW-1185">Reference proteome</keyword>
<organism evidence="3 4">
    <name type="scientific">Pristionchus entomophagus</name>
    <dbReference type="NCBI Taxonomy" id="358040"/>
    <lineage>
        <taxon>Eukaryota</taxon>
        <taxon>Metazoa</taxon>
        <taxon>Ecdysozoa</taxon>
        <taxon>Nematoda</taxon>
        <taxon>Chromadorea</taxon>
        <taxon>Rhabditida</taxon>
        <taxon>Rhabditina</taxon>
        <taxon>Diplogasteromorpha</taxon>
        <taxon>Diplogasteroidea</taxon>
        <taxon>Neodiplogasteridae</taxon>
        <taxon>Pristionchus</taxon>
    </lineage>
</organism>
<gene>
    <name evidence="3" type="ORF">PENTCL1PPCAC_3275</name>
</gene>